<dbReference type="AlphaFoldDB" id="A0A9Q0L4K6"/>
<feature type="region of interest" description="Disordered" evidence="1">
    <location>
        <begin position="53"/>
        <end position="77"/>
    </location>
</feature>
<comment type="caution">
    <text evidence="2">The sequence shown here is derived from an EMBL/GenBank/DDBJ whole genome shotgun (WGS) entry which is preliminary data.</text>
</comment>
<organism evidence="2 3">
    <name type="scientific">Protea cynaroides</name>
    <dbReference type="NCBI Taxonomy" id="273540"/>
    <lineage>
        <taxon>Eukaryota</taxon>
        <taxon>Viridiplantae</taxon>
        <taxon>Streptophyta</taxon>
        <taxon>Embryophyta</taxon>
        <taxon>Tracheophyta</taxon>
        <taxon>Spermatophyta</taxon>
        <taxon>Magnoliopsida</taxon>
        <taxon>Proteales</taxon>
        <taxon>Proteaceae</taxon>
        <taxon>Protea</taxon>
    </lineage>
</organism>
<keyword evidence="3" id="KW-1185">Reference proteome</keyword>
<dbReference type="Proteomes" id="UP001141806">
    <property type="component" value="Unassembled WGS sequence"/>
</dbReference>
<sequence length="165" mass="18292">MANASESCSRCSCDGCSWLASICNRTGCDREDSTTEPKVLLLLPTETNAIAQPRSDTVVEWNPSSSNGPPDSASKSASKFTRSRLSRLFDLIAQRTSHQFYWKRVLRRSNSSGGWKSLYFDRFFGGGSSSVAIRSMTSMDKGPWKLTFLIRKAQHVASNQNSSLH</sequence>
<evidence type="ECO:0000256" key="1">
    <source>
        <dbReference type="SAM" id="MobiDB-lite"/>
    </source>
</evidence>
<proteinExistence type="predicted"/>
<evidence type="ECO:0000313" key="2">
    <source>
        <dbReference type="EMBL" id="KAJ4982443.1"/>
    </source>
</evidence>
<name>A0A9Q0L4K6_9MAGN</name>
<accession>A0A9Q0L4K6</accession>
<dbReference type="EMBL" id="JAMYWD010000001">
    <property type="protein sequence ID" value="KAJ4982443.1"/>
    <property type="molecule type" value="Genomic_DNA"/>
</dbReference>
<feature type="compositionally biased region" description="Polar residues" evidence="1">
    <location>
        <begin position="62"/>
        <end position="77"/>
    </location>
</feature>
<reference evidence="2" key="1">
    <citation type="journal article" date="2023" name="Plant J.">
        <title>The genome of the king protea, Protea cynaroides.</title>
        <authorList>
            <person name="Chang J."/>
            <person name="Duong T.A."/>
            <person name="Schoeman C."/>
            <person name="Ma X."/>
            <person name="Roodt D."/>
            <person name="Barker N."/>
            <person name="Li Z."/>
            <person name="Van de Peer Y."/>
            <person name="Mizrachi E."/>
        </authorList>
    </citation>
    <scope>NUCLEOTIDE SEQUENCE</scope>
    <source>
        <tissue evidence="2">Young leaves</tissue>
    </source>
</reference>
<protein>
    <submittedName>
        <fullName evidence="2">Uncharacterized protein</fullName>
    </submittedName>
</protein>
<gene>
    <name evidence="2" type="ORF">NE237_033280</name>
</gene>
<evidence type="ECO:0000313" key="3">
    <source>
        <dbReference type="Proteomes" id="UP001141806"/>
    </source>
</evidence>